<dbReference type="Pfam" id="PF00810">
    <property type="entry name" value="ER_lumen_recept"/>
    <property type="match status" value="1"/>
</dbReference>
<evidence type="ECO:0000256" key="3">
    <source>
        <dbReference type="ARBA" id="ARBA00022448"/>
    </source>
</evidence>
<feature type="transmembrane region" description="Helical" evidence="11">
    <location>
        <begin position="38"/>
        <end position="59"/>
    </location>
</feature>
<keyword evidence="4 11" id="KW-0812">Transmembrane</keyword>
<evidence type="ECO:0000256" key="11">
    <source>
        <dbReference type="SAM" id="Phobius"/>
    </source>
</evidence>
<dbReference type="GO" id="GO:0015031">
    <property type="term" value="P:protein transport"/>
    <property type="evidence" value="ECO:0007669"/>
    <property type="project" value="UniProtKB-KW"/>
</dbReference>
<evidence type="ECO:0000256" key="10">
    <source>
        <dbReference type="ARBA" id="ARBA00023170"/>
    </source>
</evidence>
<keyword evidence="6" id="KW-0931">ER-Golgi transport</keyword>
<evidence type="ECO:0000256" key="2">
    <source>
        <dbReference type="ARBA" id="ARBA00010120"/>
    </source>
</evidence>
<dbReference type="EMBL" id="QGNW01001432">
    <property type="protein sequence ID" value="RVW41722.1"/>
    <property type="molecule type" value="Genomic_DNA"/>
</dbReference>
<comment type="similarity">
    <text evidence="2">Belongs to the ERD2 family.</text>
</comment>
<keyword evidence="5" id="KW-0256">Endoplasmic reticulum</keyword>
<keyword evidence="3" id="KW-0813">Transport</keyword>
<comment type="subcellular location">
    <subcellularLocation>
        <location evidence="1">Endoplasmic reticulum membrane</location>
        <topology evidence="1">Multi-pass membrane protein</topology>
    </subcellularLocation>
</comment>
<evidence type="ECO:0000256" key="9">
    <source>
        <dbReference type="ARBA" id="ARBA00023136"/>
    </source>
</evidence>
<evidence type="ECO:0000256" key="6">
    <source>
        <dbReference type="ARBA" id="ARBA00022892"/>
    </source>
</evidence>
<evidence type="ECO:0000256" key="4">
    <source>
        <dbReference type="ARBA" id="ARBA00022692"/>
    </source>
</evidence>
<dbReference type="GO" id="GO:0005789">
    <property type="term" value="C:endoplasmic reticulum membrane"/>
    <property type="evidence" value="ECO:0007669"/>
    <property type="project" value="UniProtKB-SubCell"/>
</dbReference>
<dbReference type="GO" id="GO:0006621">
    <property type="term" value="P:protein retention in ER lumen"/>
    <property type="evidence" value="ECO:0007669"/>
    <property type="project" value="InterPro"/>
</dbReference>
<dbReference type="GO" id="GO:0016192">
    <property type="term" value="P:vesicle-mediated transport"/>
    <property type="evidence" value="ECO:0007669"/>
    <property type="project" value="UniProtKB-KW"/>
</dbReference>
<keyword evidence="7" id="KW-0653">Protein transport</keyword>
<evidence type="ECO:0000256" key="1">
    <source>
        <dbReference type="ARBA" id="ARBA00004477"/>
    </source>
</evidence>
<reference evidence="12 13" key="1">
    <citation type="journal article" date="2018" name="PLoS Genet.">
        <title>Population sequencing reveals clonal diversity and ancestral inbreeding in the grapevine cultivar Chardonnay.</title>
        <authorList>
            <person name="Roach M.J."/>
            <person name="Johnson D.L."/>
            <person name="Bohlmann J."/>
            <person name="van Vuuren H.J."/>
            <person name="Jones S.J."/>
            <person name="Pretorius I.S."/>
            <person name="Schmidt S.A."/>
            <person name="Borneman A.R."/>
        </authorList>
    </citation>
    <scope>NUCLEOTIDE SEQUENCE [LARGE SCALE GENOMIC DNA]</scope>
    <source>
        <strain evidence="13">cv. Chardonnay</strain>
        <tissue evidence="12">Leaf</tissue>
    </source>
</reference>
<dbReference type="InterPro" id="IPR000133">
    <property type="entry name" value="ER_ret_rcpt"/>
</dbReference>
<evidence type="ECO:0000256" key="5">
    <source>
        <dbReference type="ARBA" id="ARBA00022824"/>
    </source>
</evidence>
<evidence type="ECO:0000313" key="13">
    <source>
        <dbReference type="Proteomes" id="UP000288805"/>
    </source>
</evidence>
<gene>
    <name evidence="12" type="primary">ERD2_0</name>
    <name evidence="12" type="ORF">CK203_082092</name>
</gene>
<dbReference type="Proteomes" id="UP000288805">
    <property type="component" value="Unassembled WGS sequence"/>
</dbReference>
<organism evidence="12 13">
    <name type="scientific">Vitis vinifera</name>
    <name type="common">Grape</name>
    <dbReference type="NCBI Taxonomy" id="29760"/>
    <lineage>
        <taxon>Eukaryota</taxon>
        <taxon>Viridiplantae</taxon>
        <taxon>Streptophyta</taxon>
        <taxon>Embryophyta</taxon>
        <taxon>Tracheophyta</taxon>
        <taxon>Spermatophyta</taxon>
        <taxon>Magnoliopsida</taxon>
        <taxon>eudicotyledons</taxon>
        <taxon>Gunneridae</taxon>
        <taxon>Pentapetalae</taxon>
        <taxon>rosids</taxon>
        <taxon>Vitales</taxon>
        <taxon>Vitaceae</taxon>
        <taxon>Viteae</taxon>
        <taxon>Vitis</taxon>
    </lineage>
</organism>
<dbReference type="PRINTS" id="PR00660">
    <property type="entry name" value="ERLUMENR"/>
</dbReference>
<comment type="caution">
    <text evidence="12">The sequence shown here is derived from an EMBL/GenBank/DDBJ whole genome shotgun (WGS) entry which is preliminary data.</text>
</comment>
<evidence type="ECO:0000256" key="8">
    <source>
        <dbReference type="ARBA" id="ARBA00022989"/>
    </source>
</evidence>
<dbReference type="PANTHER" id="PTHR10585">
    <property type="entry name" value="ER LUMEN PROTEIN RETAINING RECEPTOR"/>
    <property type="match status" value="1"/>
</dbReference>
<keyword evidence="8 11" id="KW-1133">Transmembrane helix</keyword>
<keyword evidence="10 12" id="KW-0675">Receptor</keyword>
<dbReference type="AlphaFoldDB" id="A0A438E1Y4"/>
<proteinExistence type="inferred from homology"/>
<name>A0A438E1Y4_VITVI</name>
<sequence length="63" mass="7244">MTMIMKTEKILWTFSIYLEAVAIVPQLVLLQRSRIIDNLTGTMFFSLGMSCLTCLYRALLDPK</sequence>
<dbReference type="GO" id="GO:0046923">
    <property type="term" value="F:ER retention sequence binding"/>
    <property type="evidence" value="ECO:0007669"/>
    <property type="project" value="InterPro"/>
</dbReference>
<accession>A0A438E1Y4</accession>
<evidence type="ECO:0000256" key="7">
    <source>
        <dbReference type="ARBA" id="ARBA00022927"/>
    </source>
</evidence>
<evidence type="ECO:0000313" key="12">
    <source>
        <dbReference type="EMBL" id="RVW41722.1"/>
    </source>
</evidence>
<protein>
    <submittedName>
        <fullName evidence="12">ER lumen protein-retaining receptor</fullName>
    </submittedName>
</protein>
<keyword evidence="9 11" id="KW-0472">Membrane</keyword>